<dbReference type="InterPro" id="IPR002017">
    <property type="entry name" value="Spectrin_repeat"/>
</dbReference>
<dbReference type="Pfam" id="PF13716">
    <property type="entry name" value="CRAL_TRIO_2"/>
    <property type="match status" value="1"/>
</dbReference>
<dbReference type="PROSITE" id="PS50010">
    <property type="entry name" value="DH_2"/>
    <property type="match status" value="1"/>
</dbReference>
<dbReference type="EMBL" id="JBBCAQ010000008">
    <property type="protein sequence ID" value="KAK7602626.1"/>
    <property type="molecule type" value="Genomic_DNA"/>
</dbReference>
<sequence>MDGIRALDIISLLQDRIAILTSGRDRRGALLLSFPSTPRRERAKPDDYRRLIEYLVAVPTKENKDMGFTVVIDMRGSTWGFVKPILKVLQEHFSSLIQIAHIIKPDNFWQKQRTSLASHKYKFETNLISIDSLPKVIDPNQLTADFDGRLEYDHSHWIEGRMHLEEFLWQAADLLDRLDDLQEDLNRNDFGDDANAAKVALDMHAEMKKKIFKIPVEDVESTGKKLVQKSNQLIIIFSYSSQHGTSGSTSINFDFHAAIPQILQNLETIRTSHKQVLQSWNHKKVKLDQCFQLRLFEQDCEKMFDWICRNREIFLMNYIEIGDTFKAAKILQDEHSHFTINSMNVYVNINRILTVAQRMIDTGHYALQHIRVVADKLDKAWKEFIAGLDERTAVLSLSVLFHHKAEQYVENVPVWKQACDNYTTTNEIRIMETAIRQHQNLYEVICQAYSEVHSTSKKLLYQLDHLVQVCNQSSNEYHLFYKPDGGSDSSSSGGRANRSNPASDYSEGASHVLAIIHQILNHHRALEHRWHRKKIKLHQRLALRLFQEDVKQVLDWLSNHGEVFLRKNIGVGRTLQKARVYQKSHEHFENVVKNTYSNAEKLLAAAEELAQTGECNVDDIYSVAHELETHVTAFASQVQLRRRRLDLAVQFYTHENQLENWLDELRAEKDCSDELADSPEAAEQQLEQCANHRDSSLSICLNTIMEGETLLQELRNIGLTAEIDSTGSIAAIEAAIDRLNKQRNELEELWAMRKMKLDLYLRLRVFERDALEVSSRIEAWSRSLEKVENVVDVSQAEQSLQIHSETVSRFRNNLFQVMQQGEQLAQVLQNSDMCLMADNQYPASNRIKVLLDYLHEHKMNLENLAEKRRTKLEQCVQLTQFRIDANQVISWVGSGESMLLASFRIPKCLEEAEQLKKEHEQFQEDIERTHTAAVQIKHRAESLISMNHFDLSSIRDIAQEVTKRWQQLVTCTEERHKLVTASVNFYKTAEQVCSVLDSLEREYKRDEDWCKGKSTSDKITQLITKHQEQKEAFLKACTLARRTAETFLKYTSRSLQYYNYPQDTSSETNVKVILDKLLNQENKVLANWSKRKKRFDECQQFILFEKSAQQTLEWIHEIGENYLNTHVSVGSTREETERLLNEHNEFKSTANETRERVKLLIQLSESVVEKGHAHASTIKQWVSNIDKAYKNFNSRMDKYRIQLEQNLGIEQKLPLKSATLSTDSNADLKQLKESTTSKLKDLNEEKRKSARRKEFIMAELLQTERTYVKDLETCIKVFLDELRTHPYVPLGIQNQEDIIFSNIEDIRDFHRDVFLKELEKYETMPEDVGHCFVTWAVKFDMYVEYCKNKPGSNSLLVQHGGSFFEEMRKKHKVEHPIAAYLIKPVQRITKYQLLLKDLQSCCEEGQGEIKEGLEVMLNVPKKANDALHLSMLEGCDISIKELGEVILQDSLHVLDFKQLIKKNRERHCFLFELYLVFSKEIKDSSGRVKYIYKSKLMTSELGVTEHIEGDECKFAVWTGRAPISDLRIILKANTLESKQLWVKKLREAIQETYFSSALPLNMPKSPAKLKCNSSRSSRDLDDSNSIYESVETLDEGSLASFGSGNTTDSDKVSGFLELVSFLLILIATFKVIDKAVVLNDFYAKPGTDQLTVQKGLQVDVLEVHCAGKPDYSLIRVPQLGLDSPIEGIVPMAALKISQPNTKTNASSLPASPEVDGGV</sequence>
<dbReference type="Pfam" id="PF00435">
    <property type="entry name" value="Spectrin"/>
    <property type="match status" value="3"/>
</dbReference>
<feature type="coiled-coil region" evidence="2">
    <location>
        <begin position="1225"/>
        <end position="1259"/>
    </location>
</feature>
<keyword evidence="2" id="KW-0175">Coiled coil</keyword>
<dbReference type="InterPro" id="IPR001849">
    <property type="entry name" value="PH_domain"/>
</dbReference>
<dbReference type="FunFam" id="1.20.58.60:FF:000023">
    <property type="entry name" value="Kalirin RhoGEF kinase b"/>
    <property type="match status" value="1"/>
</dbReference>
<dbReference type="SMART" id="SM00150">
    <property type="entry name" value="SPEC"/>
    <property type="match status" value="7"/>
</dbReference>
<keyword evidence="1" id="KW-0344">Guanine-nucleotide releasing factor</keyword>
<feature type="compositionally biased region" description="Low complexity" evidence="3">
    <location>
        <begin position="484"/>
        <end position="494"/>
    </location>
</feature>
<evidence type="ECO:0000313" key="7">
    <source>
        <dbReference type="EMBL" id="KAK7602626.1"/>
    </source>
</evidence>
<dbReference type="InterPro" id="IPR055251">
    <property type="entry name" value="SOS1_NGEF_PH"/>
</dbReference>
<comment type="caution">
    <text evidence="7">The sequence shown here is derived from an EMBL/GenBank/DDBJ whole genome shotgun (WGS) entry which is preliminary data.</text>
</comment>
<evidence type="ECO:0000259" key="6">
    <source>
        <dbReference type="PROSITE" id="PS50191"/>
    </source>
</evidence>
<evidence type="ECO:0000259" key="4">
    <source>
        <dbReference type="PROSITE" id="PS50003"/>
    </source>
</evidence>
<dbReference type="InterPro" id="IPR047054">
    <property type="entry name" value="Kalirin_TRIO_PH_1"/>
</dbReference>
<dbReference type="Gene3D" id="1.20.900.10">
    <property type="entry name" value="Dbl homology (DH) domain"/>
    <property type="match status" value="1"/>
</dbReference>
<dbReference type="GO" id="GO:0019898">
    <property type="term" value="C:extrinsic component of membrane"/>
    <property type="evidence" value="ECO:0007669"/>
    <property type="project" value="TreeGrafter"/>
</dbReference>
<dbReference type="InterPro" id="IPR001251">
    <property type="entry name" value="CRAL-TRIO_dom"/>
</dbReference>
<evidence type="ECO:0000256" key="1">
    <source>
        <dbReference type="ARBA" id="ARBA00022658"/>
    </source>
</evidence>
<dbReference type="GO" id="GO:0007411">
    <property type="term" value="P:axon guidance"/>
    <property type="evidence" value="ECO:0007669"/>
    <property type="project" value="TreeGrafter"/>
</dbReference>
<feature type="domain" description="DH" evidence="5">
    <location>
        <begin position="1252"/>
        <end position="1426"/>
    </location>
</feature>
<dbReference type="Gene3D" id="1.20.58.60">
    <property type="match status" value="5"/>
</dbReference>
<keyword evidence="8" id="KW-1185">Reference proteome</keyword>
<dbReference type="Pfam" id="PF00621">
    <property type="entry name" value="RhoGEF"/>
    <property type="match status" value="1"/>
</dbReference>
<dbReference type="InterPro" id="IPR051336">
    <property type="entry name" value="RhoGEF_Guanine_NuclExch_SF"/>
</dbReference>
<dbReference type="CDD" id="cd00170">
    <property type="entry name" value="SEC14"/>
    <property type="match status" value="1"/>
</dbReference>
<dbReference type="Pfam" id="PF22697">
    <property type="entry name" value="SOS1_NGEF_PH"/>
    <property type="match status" value="1"/>
</dbReference>
<evidence type="ECO:0000256" key="3">
    <source>
        <dbReference type="SAM" id="MobiDB-lite"/>
    </source>
</evidence>
<feature type="domain" description="PH" evidence="4">
    <location>
        <begin position="1438"/>
        <end position="1550"/>
    </location>
</feature>
<dbReference type="InterPro" id="IPR035899">
    <property type="entry name" value="DBL_dom_sf"/>
</dbReference>
<dbReference type="GO" id="GO:0005085">
    <property type="term" value="F:guanyl-nucleotide exchange factor activity"/>
    <property type="evidence" value="ECO:0007669"/>
    <property type="project" value="UniProtKB-KW"/>
</dbReference>
<evidence type="ECO:0000259" key="5">
    <source>
        <dbReference type="PROSITE" id="PS50010"/>
    </source>
</evidence>
<accession>A0AAN9TTK3</accession>
<dbReference type="InterPro" id="IPR000219">
    <property type="entry name" value="DH_dom"/>
</dbReference>
<dbReference type="InterPro" id="IPR058918">
    <property type="entry name" value="KALRN/TRIO-like_spectrin"/>
</dbReference>
<evidence type="ECO:0000256" key="2">
    <source>
        <dbReference type="SAM" id="Coils"/>
    </source>
</evidence>
<dbReference type="PANTHER" id="PTHR22826">
    <property type="entry name" value="RHO GUANINE EXCHANGE FACTOR-RELATED"/>
    <property type="match status" value="1"/>
</dbReference>
<reference evidence="7 8" key="1">
    <citation type="submission" date="2024-03" db="EMBL/GenBank/DDBJ databases">
        <title>Adaptation during the transition from Ophiocordyceps entomopathogen to insect associate is accompanied by gene loss and intensified selection.</title>
        <authorList>
            <person name="Ward C.M."/>
            <person name="Onetto C.A."/>
            <person name="Borneman A.R."/>
        </authorList>
    </citation>
    <scope>NUCLEOTIDE SEQUENCE [LARGE SCALE GENOMIC DNA]</scope>
    <source>
        <strain evidence="7">AWRI1</strain>
        <tissue evidence="7">Single Adult Female</tissue>
    </source>
</reference>
<feature type="coiled-coil region" evidence="2">
    <location>
        <begin position="905"/>
        <end position="932"/>
    </location>
</feature>
<dbReference type="CDD" id="cd13240">
    <property type="entry name" value="PH1_Kalirin_Trio_like"/>
    <property type="match status" value="1"/>
</dbReference>
<dbReference type="GO" id="GO:0005886">
    <property type="term" value="C:plasma membrane"/>
    <property type="evidence" value="ECO:0007669"/>
    <property type="project" value="TreeGrafter"/>
</dbReference>
<dbReference type="GO" id="GO:0005737">
    <property type="term" value="C:cytoplasm"/>
    <property type="evidence" value="ECO:0007669"/>
    <property type="project" value="TreeGrafter"/>
</dbReference>
<name>A0AAN9TTK3_9HEMI</name>
<dbReference type="InterPro" id="IPR036865">
    <property type="entry name" value="CRAL-TRIO_dom_sf"/>
</dbReference>
<dbReference type="InterPro" id="IPR011993">
    <property type="entry name" value="PH-like_dom_sf"/>
</dbReference>
<gene>
    <name evidence="7" type="ORF">V9T40_008215</name>
</gene>
<dbReference type="Gene3D" id="2.30.29.30">
    <property type="entry name" value="Pleckstrin-homology domain (PH domain)/Phosphotyrosine-binding domain (PTB)"/>
    <property type="match status" value="1"/>
</dbReference>
<dbReference type="SUPFAM" id="SSF52087">
    <property type="entry name" value="CRAL/TRIO domain"/>
    <property type="match status" value="1"/>
</dbReference>
<dbReference type="Gene3D" id="2.30.30.40">
    <property type="entry name" value="SH3 Domains"/>
    <property type="match status" value="1"/>
</dbReference>
<dbReference type="InterPro" id="IPR018159">
    <property type="entry name" value="Spectrin/alpha-actinin"/>
</dbReference>
<feature type="domain" description="CRAL-TRIO" evidence="6">
    <location>
        <begin position="9"/>
        <end position="154"/>
    </location>
</feature>
<evidence type="ECO:0008006" key="9">
    <source>
        <dbReference type="Google" id="ProtNLM"/>
    </source>
</evidence>
<dbReference type="PANTHER" id="PTHR22826:SF106">
    <property type="entry name" value="TRIO, ISOFORM A"/>
    <property type="match status" value="1"/>
</dbReference>
<dbReference type="CDD" id="cd00160">
    <property type="entry name" value="RhoGEF"/>
    <property type="match status" value="1"/>
</dbReference>
<dbReference type="PROSITE" id="PS50191">
    <property type="entry name" value="CRAL_TRIO"/>
    <property type="match status" value="1"/>
</dbReference>
<dbReference type="SUPFAM" id="SSF50729">
    <property type="entry name" value="PH domain-like"/>
    <property type="match status" value="1"/>
</dbReference>
<feature type="region of interest" description="Disordered" evidence="3">
    <location>
        <begin position="484"/>
        <end position="505"/>
    </location>
</feature>
<protein>
    <recommendedName>
        <fullName evidence="9">Triple functional domain protein</fullName>
    </recommendedName>
</protein>
<organism evidence="7 8">
    <name type="scientific">Parthenolecanium corni</name>
    <dbReference type="NCBI Taxonomy" id="536013"/>
    <lineage>
        <taxon>Eukaryota</taxon>
        <taxon>Metazoa</taxon>
        <taxon>Ecdysozoa</taxon>
        <taxon>Arthropoda</taxon>
        <taxon>Hexapoda</taxon>
        <taxon>Insecta</taxon>
        <taxon>Pterygota</taxon>
        <taxon>Neoptera</taxon>
        <taxon>Paraneoptera</taxon>
        <taxon>Hemiptera</taxon>
        <taxon>Sternorrhyncha</taxon>
        <taxon>Coccoidea</taxon>
        <taxon>Coccidae</taxon>
        <taxon>Parthenolecanium</taxon>
    </lineage>
</organism>
<dbReference type="Pfam" id="PF23323">
    <property type="entry name" value="Spectrin_6"/>
    <property type="match status" value="1"/>
</dbReference>
<dbReference type="SUPFAM" id="SSF48065">
    <property type="entry name" value="DBL homology domain (DH-domain)"/>
    <property type="match status" value="1"/>
</dbReference>
<dbReference type="SMART" id="SM00516">
    <property type="entry name" value="SEC14"/>
    <property type="match status" value="1"/>
</dbReference>
<dbReference type="CDD" id="cd00176">
    <property type="entry name" value="SPEC"/>
    <property type="match status" value="4"/>
</dbReference>
<evidence type="ECO:0000313" key="8">
    <source>
        <dbReference type="Proteomes" id="UP001367676"/>
    </source>
</evidence>
<proteinExistence type="predicted"/>
<dbReference type="PROSITE" id="PS50003">
    <property type="entry name" value="PH_DOMAIN"/>
    <property type="match status" value="1"/>
</dbReference>
<dbReference type="SUPFAM" id="SSF46966">
    <property type="entry name" value="Spectrin repeat"/>
    <property type="match status" value="7"/>
</dbReference>
<dbReference type="Proteomes" id="UP001367676">
    <property type="component" value="Unassembled WGS sequence"/>
</dbReference>
<dbReference type="SMART" id="SM00233">
    <property type="entry name" value="PH"/>
    <property type="match status" value="1"/>
</dbReference>
<dbReference type="SMART" id="SM00325">
    <property type="entry name" value="RhoGEF"/>
    <property type="match status" value="1"/>
</dbReference>